<feature type="transmembrane region" description="Helical" evidence="1">
    <location>
        <begin position="7"/>
        <end position="28"/>
    </location>
</feature>
<gene>
    <name evidence="2" type="ORF">VXC91_11680</name>
</gene>
<protein>
    <recommendedName>
        <fullName evidence="4">Secreted protein</fullName>
    </recommendedName>
</protein>
<sequence>MHKIMWGLWWLSAACGAMFLVWIGWGVFSFMTDDDPFNTITEVDCHEAVDYAGAAPPARTSDEQCTSYSWLDQSYDGTWRMPRAEVAPWLKESYPHETPTTRCGGGDDVCLDVGTDLPSGVDEVELTVVYEDGDTALVHLRAYST</sequence>
<dbReference type="Proteomes" id="UP001333996">
    <property type="component" value="Unassembled WGS sequence"/>
</dbReference>
<keyword evidence="1" id="KW-0812">Transmembrane</keyword>
<dbReference type="EMBL" id="JAYWVC010000027">
    <property type="protein sequence ID" value="MED7822621.1"/>
    <property type="molecule type" value="Genomic_DNA"/>
</dbReference>
<evidence type="ECO:0000256" key="1">
    <source>
        <dbReference type="SAM" id="Phobius"/>
    </source>
</evidence>
<dbReference type="PROSITE" id="PS51257">
    <property type="entry name" value="PROKAR_LIPOPROTEIN"/>
    <property type="match status" value="1"/>
</dbReference>
<accession>A0ABU7FEP5</accession>
<keyword evidence="1" id="KW-1133">Transmembrane helix</keyword>
<dbReference type="RefSeq" id="WP_329507054.1">
    <property type="nucleotide sequence ID" value="NZ_BAAAYZ010000168.1"/>
</dbReference>
<keyword evidence="3" id="KW-1185">Reference proteome</keyword>
<name>A0ABU7FEP5_9ACTN</name>
<evidence type="ECO:0000313" key="3">
    <source>
        <dbReference type="Proteomes" id="UP001333996"/>
    </source>
</evidence>
<evidence type="ECO:0008006" key="4">
    <source>
        <dbReference type="Google" id="ProtNLM"/>
    </source>
</evidence>
<proteinExistence type="predicted"/>
<evidence type="ECO:0000313" key="2">
    <source>
        <dbReference type="EMBL" id="MED7822621.1"/>
    </source>
</evidence>
<comment type="caution">
    <text evidence="2">The sequence shown here is derived from an EMBL/GenBank/DDBJ whole genome shotgun (WGS) entry which is preliminary data.</text>
</comment>
<keyword evidence="1" id="KW-0472">Membrane</keyword>
<organism evidence="2 3">
    <name type="scientific">Streptomyces chiangmaiensis</name>
    <dbReference type="NCBI Taxonomy" id="766497"/>
    <lineage>
        <taxon>Bacteria</taxon>
        <taxon>Bacillati</taxon>
        <taxon>Actinomycetota</taxon>
        <taxon>Actinomycetes</taxon>
        <taxon>Kitasatosporales</taxon>
        <taxon>Streptomycetaceae</taxon>
        <taxon>Streptomyces</taxon>
    </lineage>
</organism>
<reference evidence="2" key="1">
    <citation type="submission" date="2024-01" db="EMBL/GenBank/DDBJ databases">
        <title>First draft genome sequence data of TA4-1, the type strain of Gram-positive actinobacterium Streptomyces chiangmaiensis.</title>
        <authorList>
            <person name="Yasawong M."/>
            <person name="Nantapong N."/>
        </authorList>
    </citation>
    <scope>NUCLEOTIDE SEQUENCE</scope>
    <source>
        <strain evidence="2">TA4-1</strain>
    </source>
</reference>